<dbReference type="Proteomes" id="UP000265750">
    <property type="component" value="Unassembled WGS sequence"/>
</dbReference>
<evidence type="ECO:0000259" key="3">
    <source>
        <dbReference type="Pfam" id="PF25839"/>
    </source>
</evidence>
<dbReference type="InterPro" id="IPR058789">
    <property type="entry name" value="ApnL_C"/>
</dbReference>
<feature type="domain" description="D-apionate lactonase TIM barrel" evidence="2">
    <location>
        <begin position="267"/>
        <end position="550"/>
    </location>
</feature>
<sequence>MVADALKLFGTREEPAASRRLRAGRLEADLVSGNLRTVAFAGVEILRAVAYVVRDRDWGTCDPPIRDLQVEEDDERFRVRYRAEIEAPDGARLAYSALIEGTADGTLAFAVEARPDRAFETNRCGFCVLHPIRGVAGTPLRVEHTDGRVEDARFPDLIEPWQPFQDIRALAHEPAPGLRATCRMEGDAFEMEDQRAWSDASFKTYVRPLARPWPYRMEAGTPDRQSVRLTVEGAPPKTRATGRADGADGPVALRIGAPLPDPMPRFGLAVAPEETEAALARPDRLRDLAPAFLLFHFDPLAGHGEAALAAFARVAALLPEAERALELVLPDRDAPADEAGRAAHLVRASGLAPQTVVVGPAADRRSTPPGSAWPACPPLEEVYRAARAAFPRARLGGGMLSYFTELNRKRVPLDGLDFVTHATNPIVHAADDLSVMQTLEAIPFITRSTRAFVGAKPYRLGPTTIGMRQNPYGSRTMPNPDGRRVPMAHDDPRARGLFGAAFLVGYAARLAGSGVEAWTGASLAGPRGLLPAEGRTAPAYHVAKGLAALGGARRLELRSARPGAVDGFAVRRADGRLELWLANLTPEPQEATVEGVGPGATVSLLDEAAFDAASGGNLPPERPAGERLRLPPHAVARIVAPQAP</sequence>
<dbReference type="RefSeq" id="WP_119541604.1">
    <property type="nucleotide sequence ID" value="NZ_QYRN01000014.1"/>
</dbReference>
<dbReference type="Pfam" id="PF25839">
    <property type="entry name" value="Apionate_lact_C"/>
    <property type="match status" value="1"/>
</dbReference>
<dbReference type="AlphaFoldDB" id="A0A3A1WFL2"/>
<dbReference type="EMBL" id="QYRN01000014">
    <property type="protein sequence ID" value="RIX97606.1"/>
    <property type="molecule type" value="Genomic_DNA"/>
</dbReference>
<dbReference type="OrthoDB" id="931854at2"/>
<reference evidence="5" key="1">
    <citation type="submission" date="2018-09" db="EMBL/GenBank/DDBJ databases">
        <authorList>
            <person name="Tuo L."/>
        </authorList>
    </citation>
    <scope>NUCLEOTIDE SEQUENCE [LARGE SCALE GENOMIC DNA]</scope>
    <source>
        <strain evidence="5">M2BS4Y-1</strain>
    </source>
</reference>
<dbReference type="Pfam" id="PF25838">
    <property type="entry name" value="Apionate_lact_M"/>
    <property type="match status" value="1"/>
</dbReference>
<evidence type="ECO:0000259" key="1">
    <source>
        <dbReference type="Pfam" id="PF25837"/>
    </source>
</evidence>
<gene>
    <name evidence="4" type="ORF">D3218_18545</name>
</gene>
<protein>
    <submittedName>
        <fullName evidence="4">Uncharacterized protein</fullName>
    </submittedName>
</protein>
<accession>A0A3A1WFL2</accession>
<comment type="caution">
    <text evidence="4">The sequence shown here is derived from an EMBL/GenBank/DDBJ whole genome shotgun (WGS) entry which is preliminary data.</text>
</comment>
<dbReference type="Pfam" id="PF25837">
    <property type="entry name" value="Apionate_lact_N"/>
    <property type="match status" value="1"/>
</dbReference>
<evidence type="ECO:0000259" key="2">
    <source>
        <dbReference type="Pfam" id="PF25838"/>
    </source>
</evidence>
<dbReference type="InterPro" id="IPR058788">
    <property type="entry name" value="ApnL_N"/>
</dbReference>
<dbReference type="InterPro" id="IPR058787">
    <property type="entry name" value="ApnL_M"/>
</dbReference>
<feature type="domain" description="D-apionate lactonase N-terminal" evidence="1">
    <location>
        <begin position="7"/>
        <end position="233"/>
    </location>
</feature>
<proteinExistence type="predicted"/>
<organism evidence="4 5">
    <name type="scientific">Aureimonas flava</name>
    <dbReference type="NCBI Taxonomy" id="2320271"/>
    <lineage>
        <taxon>Bacteria</taxon>
        <taxon>Pseudomonadati</taxon>
        <taxon>Pseudomonadota</taxon>
        <taxon>Alphaproteobacteria</taxon>
        <taxon>Hyphomicrobiales</taxon>
        <taxon>Aurantimonadaceae</taxon>
        <taxon>Aureimonas</taxon>
    </lineage>
</organism>
<name>A0A3A1WFL2_9HYPH</name>
<keyword evidence="5" id="KW-1185">Reference proteome</keyword>
<evidence type="ECO:0000313" key="4">
    <source>
        <dbReference type="EMBL" id="RIX97606.1"/>
    </source>
</evidence>
<feature type="domain" description="D-apionate lactonase C-terminal" evidence="3">
    <location>
        <begin position="562"/>
        <end position="638"/>
    </location>
</feature>
<evidence type="ECO:0000313" key="5">
    <source>
        <dbReference type="Proteomes" id="UP000265750"/>
    </source>
</evidence>